<gene>
    <name evidence="2" type="ORF">EWM63_25600</name>
</gene>
<evidence type="ECO:0000313" key="2">
    <source>
        <dbReference type="EMBL" id="QBE65944.1"/>
    </source>
</evidence>
<keyword evidence="3" id="KW-1185">Reference proteome</keyword>
<dbReference type="Proteomes" id="UP000290637">
    <property type="component" value="Chromosome"/>
</dbReference>
<accession>A0A4P6L3F4</accession>
<proteinExistence type="predicted"/>
<dbReference type="RefSeq" id="WP_130189053.1">
    <property type="nucleotide sequence ID" value="NZ_CP035913.1"/>
</dbReference>
<dbReference type="KEGG" id="plue:EWM63_25600"/>
<feature type="signal peptide" evidence="1">
    <location>
        <begin position="1"/>
        <end position="21"/>
    </location>
</feature>
<sequence>MKKLIYASTLCMLAKCCFALGAPVVGLLEQYPVMADGMNVTARPTYIFTNQKLDAPTVFSGLVGVSNRLSVLCCFEVTNIKPIDMKTEFSKYASDEDFTDHLKKVAGHSHVYVASPLSDKKKWSPLMQTVVKIADNPADGSPFSAAVVQGTFEKASTPATFTMAGNKVSLRTRIDKRDNVRYSFEIGNKVYTFKEPLGPH</sequence>
<reference evidence="2 3" key="1">
    <citation type="submission" date="2019-02" db="EMBL/GenBank/DDBJ databases">
        <title>Draft Genome Sequences of Six Type Strains of the Genus Massilia.</title>
        <authorList>
            <person name="Miess H."/>
            <person name="Frediansyhah A."/>
            <person name="Gross H."/>
        </authorList>
    </citation>
    <scope>NUCLEOTIDE SEQUENCE [LARGE SCALE GENOMIC DNA]</scope>
    <source>
        <strain evidence="2 3">DSM 17473</strain>
    </source>
</reference>
<dbReference type="EMBL" id="CP035913">
    <property type="protein sequence ID" value="QBE65944.1"/>
    <property type="molecule type" value="Genomic_DNA"/>
</dbReference>
<protein>
    <submittedName>
        <fullName evidence="2">Uncharacterized protein</fullName>
    </submittedName>
</protein>
<dbReference type="AlphaFoldDB" id="A0A4P6L3F4"/>
<keyword evidence="1" id="KW-0732">Signal</keyword>
<name>A0A4P6L3F4_9BURK</name>
<dbReference type="OrthoDB" id="9090115at2"/>
<evidence type="ECO:0000256" key="1">
    <source>
        <dbReference type="SAM" id="SignalP"/>
    </source>
</evidence>
<organism evidence="2 3">
    <name type="scientific">Pseudoduganella lutea</name>
    <dbReference type="NCBI Taxonomy" id="321985"/>
    <lineage>
        <taxon>Bacteria</taxon>
        <taxon>Pseudomonadati</taxon>
        <taxon>Pseudomonadota</taxon>
        <taxon>Betaproteobacteria</taxon>
        <taxon>Burkholderiales</taxon>
        <taxon>Oxalobacteraceae</taxon>
        <taxon>Telluria group</taxon>
        <taxon>Pseudoduganella</taxon>
    </lineage>
</organism>
<feature type="chain" id="PRO_5020587000" evidence="1">
    <location>
        <begin position="22"/>
        <end position="200"/>
    </location>
</feature>
<evidence type="ECO:0000313" key="3">
    <source>
        <dbReference type="Proteomes" id="UP000290637"/>
    </source>
</evidence>